<dbReference type="InterPro" id="IPR023214">
    <property type="entry name" value="HAD_sf"/>
</dbReference>
<feature type="region of interest" description="Disordered" evidence="1">
    <location>
        <begin position="74"/>
        <end position="164"/>
    </location>
</feature>
<dbReference type="STRING" id="1137993.SAMN05660209_01042"/>
<evidence type="ECO:0000256" key="1">
    <source>
        <dbReference type="SAM" id="MobiDB-lite"/>
    </source>
</evidence>
<dbReference type="Pfam" id="PF08282">
    <property type="entry name" value="Hydrolase_3"/>
    <property type="match status" value="1"/>
</dbReference>
<evidence type="ECO:0000313" key="3">
    <source>
        <dbReference type="Proteomes" id="UP000198921"/>
    </source>
</evidence>
<protein>
    <submittedName>
        <fullName evidence="2">Haloacid dehalogenase-like hydrolase</fullName>
    </submittedName>
</protein>
<dbReference type="EMBL" id="FNOT01000002">
    <property type="protein sequence ID" value="SDX67312.1"/>
    <property type="molecule type" value="Genomic_DNA"/>
</dbReference>
<dbReference type="InterPro" id="IPR036412">
    <property type="entry name" value="HAD-like_sf"/>
</dbReference>
<name>A0A1H3DLC2_9ACTN</name>
<reference evidence="3" key="1">
    <citation type="submission" date="2016-10" db="EMBL/GenBank/DDBJ databases">
        <authorList>
            <person name="Varghese N."/>
            <person name="Submissions S."/>
        </authorList>
    </citation>
    <scope>NUCLEOTIDE SEQUENCE [LARGE SCALE GENOMIC DNA]</scope>
    <source>
        <strain evidence="3">DSM 45422</strain>
    </source>
</reference>
<keyword evidence="3" id="KW-1185">Reference proteome</keyword>
<feature type="compositionally biased region" description="Polar residues" evidence="1">
    <location>
        <begin position="102"/>
        <end position="124"/>
    </location>
</feature>
<evidence type="ECO:0000313" key="2">
    <source>
        <dbReference type="EMBL" id="SDX67312.1"/>
    </source>
</evidence>
<dbReference type="GO" id="GO:0016787">
    <property type="term" value="F:hydrolase activity"/>
    <property type="evidence" value="ECO:0007669"/>
    <property type="project" value="UniProtKB-KW"/>
</dbReference>
<keyword evidence="2" id="KW-0378">Hydrolase</keyword>
<dbReference type="Gene3D" id="3.40.50.1000">
    <property type="entry name" value="HAD superfamily/HAD-like"/>
    <property type="match status" value="1"/>
</dbReference>
<dbReference type="Proteomes" id="UP000198921">
    <property type="component" value="Unassembled WGS sequence"/>
</dbReference>
<dbReference type="RefSeq" id="WP_091152096.1">
    <property type="nucleotide sequence ID" value="NZ_FNOT01000002.1"/>
</dbReference>
<feature type="compositionally biased region" description="Polar residues" evidence="1">
    <location>
        <begin position="140"/>
        <end position="149"/>
    </location>
</feature>
<dbReference type="SUPFAM" id="SSF56784">
    <property type="entry name" value="HAD-like"/>
    <property type="match status" value="1"/>
</dbReference>
<gene>
    <name evidence="2" type="ORF">SAMN05660209_01042</name>
</gene>
<dbReference type="OrthoDB" id="3180855at2"/>
<proteinExistence type="predicted"/>
<sequence>MGRKAVFLDVDGTFVNDRGVVPPSARKAVVAARANGHEVFLCTGLSMAELRGEIVEPGFDGVIASAVLGTSLRLPAPHHSDGVPEAASRAPRRRESRWLGDQLTTNKPPSASGTTQQSPTSYSASDLHVHRRPTVINDLKINSQDSTVGAVSKATGPHRRESLP</sequence>
<dbReference type="AlphaFoldDB" id="A0A1H3DLC2"/>
<organism evidence="2 3">
    <name type="scientific">Geodermatophilus africanus</name>
    <dbReference type="NCBI Taxonomy" id="1137993"/>
    <lineage>
        <taxon>Bacteria</taxon>
        <taxon>Bacillati</taxon>
        <taxon>Actinomycetota</taxon>
        <taxon>Actinomycetes</taxon>
        <taxon>Geodermatophilales</taxon>
        <taxon>Geodermatophilaceae</taxon>
        <taxon>Geodermatophilus</taxon>
    </lineage>
</organism>
<accession>A0A1H3DLC2</accession>